<dbReference type="STRING" id="1173061.A0A0J9YHP2"/>
<dbReference type="InterPro" id="IPR019786">
    <property type="entry name" value="Zinc_finger_PHD-type_CS"/>
</dbReference>
<dbReference type="PROSITE" id="PS50016">
    <property type="entry name" value="ZF_PHD_2"/>
    <property type="match status" value="1"/>
</dbReference>
<comment type="caution">
    <text evidence="22">The sequence shown here is derived from an EMBL/GenBank/DDBJ whole genome shotgun (WGS) entry which is preliminary data.</text>
</comment>
<evidence type="ECO:0000259" key="20">
    <source>
        <dbReference type="PROSITE" id="PS50016"/>
    </source>
</evidence>
<dbReference type="Proteomes" id="UP000242525">
    <property type="component" value="Unassembled WGS sequence"/>
</dbReference>
<evidence type="ECO:0000256" key="12">
    <source>
        <dbReference type="ARBA" id="ARBA00023002"/>
    </source>
</evidence>
<dbReference type="AlphaFoldDB" id="A0A0J9YHP2"/>
<dbReference type="InterPro" id="IPR013083">
    <property type="entry name" value="Znf_RING/FYVE/PHD"/>
</dbReference>
<evidence type="ECO:0000256" key="9">
    <source>
        <dbReference type="ARBA" id="ARBA00022833"/>
    </source>
</evidence>
<dbReference type="PANTHER" id="PTHR23123">
    <property type="entry name" value="PHD/F-BOX CONTAINING PROTEIN"/>
    <property type="match status" value="1"/>
</dbReference>
<dbReference type="GO" id="GO:0008270">
    <property type="term" value="F:zinc ion binding"/>
    <property type="evidence" value="ECO:0007669"/>
    <property type="project" value="UniProtKB-KW"/>
</dbReference>
<evidence type="ECO:0000256" key="19">
    <source>
        <dbReference type="PROSITE-ProRule" id="PRU00146"/>
    </source>
</evidence>
<evidence type="ECO:0000256" key="3">
    <source>
        <dbReference type="ARBA" id="ARBA00004123"/>
    </source>
</evidence>
<dbReference type="Pfam" id="PF17811">
    <property type="entry name" value="JHD"/>
    <property type="match status" value="1"/>
</dbReference>
<keyword evidence="13" id="KW-0408">Iron</keyword>
<dbReference type="Gene3D" id="2.60.120.650">
    <property type="entry name" value="Cupin"/>
    <property type="match status" value="1"/>
</dbReference>
<evidence type="ECO:0000256" key="5">
    <source>
        <dbReference type="ARBA" id="ARBA00013246"/>
    </source>
</evidence>
<keyword evidence="9" id="KW-0862">Zinc</keyword>
<dbReference type="PROSITE" id="PS51184">
    <property type="entry name" value="JMJC"/>
    <property type="match status" value="1"/>
</dbReference>
<dbReference type="InterPro" id="IPR011011">
    <property type="entry name" value="Znf_FYVE_PHD"/>
</dbReference>
<name>A0A0J9YHP2_GEOCN</name>
<keyword evidence="7" id="KW-0479">Metal-binding</keyword>
<proteinExistence type="inferred from homology"/>
<feature type="domain" description="JmjC" evidence="21">
    <location>
        <begin position="244"/>
        <end position="402"/>
    </location>
</feature>
<keyword evidence="16" id="KW-0539">Nucleus</keyword>
<dbReference type="EMBL" id="CCBN010000001">
    <property type="protein sequence ID" value="CDO51507.1"/>
    <property type="molecule type" value="Genomic_DNA"/>
</dbReference>
<evidence type="ECO:0000256" key="14">
    <source>
        <dbReference type="ARBA" id="ARBA00023015"/>
    </source>
</evidence>
<evidence type="ECO:0000256" key="1">
    <source>
        <dbReference type="ARBA" id="ARBA00001954"/>
    </source>
</evidence>
<keyword evidence="14" id="KW-0805">Transcription regulation</keyword>
<comment type="function">
    <text evidence="2">Histone demethylase that specifically demethylates 'Lys-36' of histone H3, thereby playing a central role in histone code.</text>
</comment>
<reference evidence="22" key="1">
    <citation type="submission" date="2014-03" db="EMBL/GenBank/DDBJ databases">
        <authorList>
            <person name="Casaregola S."/>
        </authorList>
    </citation>
    <scope>NUCLEOTIDE SEQUENCE [LARGE SCALE GENOMIC DNA]</scope>
    <source>
        <strain evidence="22">CLIB 918</strain>
    </source>
</reference>
<dbReference type="SUPFAM" id="SSF57903">
    <property type="entry name" value="FYVE/PHD zinc finger"/>
    <property type="match status" value="1"/>
</dbReference>
<keyword evidence="10" id="KW-0156">Chromatin regulator</keyword>
<evidence type="ECO:0000256" key="16">
    <source>
        <dbReference type="ARBA" id="ARBA00023242"/>
    </source>
</evidence>
<accession>A0A0J9YHP2</accession>
<evidence type="ECO:0000256" key="8">
    <source>
        <dbReference type="ARBA" id="ARBA00022771"/>
    </source>
</evidence>
<dbReference type="InterPro" id="IPR050690">
    <property type="entry name" value="JHDM1_Histone_Demethylase"/>
</dbReference>
<evidence type="ECO:0000256" key="17">
    <source>
        <dbReference type="ARBA" id="ARBA00031083"/>
    </source>
</evidence>
<dbReference type="Gene3D" id="3.30.40.10">
    <property type="entry name" value="Zinc/RING finger domain, C3HC4 (zinc finger)"/>
    <property type="match status" value="1"/>
</dbReference>
<comment type="similarity">
    <text evidence="4">Belongs to the JHDM1 histone demethylase family.</text>
</comment>
<dbReference type="GO" id="GO:0140680">
    <property type="term" value="F:histone H3K36me/H3K36me2 demethylase activity"/>
    <property type="evidence" value="ECO:0007669"/>
    <property type="project" value="UniProtKB-EC"/>
</dbReference>
<evidence type="ECO:0000256" key="15">
    <source>
        <dbReference type="ARBA" id="ARBA00023163"/>
    </source>
</evidence>
<dbReference type="OrthoDB" id="5876800at2759"/>
<evidence type="ECO:0000256" key="10">
    <source>
        <dbReference type="ARBA" id="ARBA00022853"/>
    </source>
</evidence>
<evidence type="ECO:0000256" key="2">
    <source>
        <dbReference type="ARBA" id="ARBA00003909"/>
    </source>
</evidence>
<keyword evidence="23" id="KW-1185">Reference proteome</keyword>
<comment type="subcellular location">
    <subcellularLocation>
        <location evidence="3">Nucleus</location>
    </subcellularLocation>
</comment>
<organism evidence="22 23">
    <name type="scientific">Geotrichum candidum</name>
    <name type="common">Oospora lactis</name>
    <name type="synonym">Dipodascus geotrichum</name>
    <dbReference type="NCBI Taxonomy" id="1173061"/>
    <lineage>
        <taxon>Eukaryota</taxon>
        <taxon>Fungi</taxon>
        <taxon>Dikarya</taxon>
        <taxon>Ascomycota</taxon>
        <taxon>Saccharomycotina</taxon>
        <taxon>Dipodascomycetes</taxon>
        <taxon>Dipodascales</taxon>
        <taxon>Dipodascaceae</taxon>
        <taxon>Geotrichum</taxon>
    </lineage>
</organism>
<keyword evidence="12" id="KW-0560">Oxidoreductase</keyword>
<evidence type="ECO:0000256" key="13">
    <source>
        <dbReference type="ARBA" id="ARBA00023004"/>
    </source>
</evidence>
<dbReference type="EC" id="1.14.11.27" evidence="5"/>
<dbReference type="InterPro" id="IPR019787">
    <property type="entry name" value="Znf_PHD-finger"/>
</dbReference>
<dbReference type="SMART" id="SM00558">
    <property type="entry name" value="JmjC"/>
    <property type="match status" value="1"/>
</dbReference>
<gene>
    <name evidence="22" type="ORF">BN980_GECA01s07413g</name>
</gene>
<evidence type="ECO:0000259" key="21">
    <source>
        <dbReference type="PROSITE" id="PS51184"/>
    </source>
</evidence>
<evidence type="ECO:0000313" key="22">
    <source>
        <dbReference type="EMBL" id="CDO51507.1"/>
    </source>
</evidence>
<dbReference type="PROSITE" id="PS01359">
    <property type="entry name" value="ZF_PHD_1"/>
    <property type="match status" value="1"/>
</dbReference>
<keyword evidence="11" id="KW-0223">Dioxygenase</keyword>
<evidence type="ECO:0000256" key="7">
    <source>
        <dbReference type="ARBA" id="ARBA00022723"/>
    </source>
</evidence>
<dbReference type="InterPro" id="IPR001965">
    <property type="entry name" value="Znf_PHD"/>
</dbReference>
<protein>
    <recommendedName>
        <fullName evidence="6">JmjC domain-containing histone demethylation protein 1</fullName>
        <ecNumber evidence="5">1.14.11.27</ecNumber>
    </recommendedName>
    <alternativeName>
        <fullName evidence="17">[Histone-H3]-lysine-36 demethylase 1</fullName>
    </alternativeName>
</protein>
<dbReference type="SUPFAM" id="SSF51197">
    <property type="entry name" value="Clavaminate synthase-like"/>
    <property type="match status" value="1"/>
</dbReference>
<dbReference type="InterPro" id="IPR003347">
    <property type="entry name" value="JmjC_dom"/>
</dbReference>
<dbReference type="InterPro" id="IPR041070">
    <property type="entry name" value="JHD"/>
</dbReference>
<feature type="domain" description="PHD-type" evidence="20">
    <location>
        <begin position="7"/>
        <end position="66"/>
    </location>
</feature>
<comment type="catalytic activity">
    <reaction evidence="18">
        <text>N(6),N(6)-dimethyl-L-lysyl(36)-[histone H3] + 2 2-oxoglutarate + 2 O2 = L-lysyl(36)-[histone H3] + 2 formaldehyde + 2 succinate + 2 CO2</text>
        <dbReference type="Rhea" id="RHEA:42032"/>
        <dbReference type="Rhea" id="RHEA-COMP:9785"/>
        <dbReference type="Rhea" id="RHEA-COMP:9787"/>
        <dbReference type="ChEBI" id="CHEBI:15379"/>
        <dbReference type="ChEBI" id="CHEBI:16526"/>
        <dbReference type="ChEBI" id="CHEBI:16810"/>
        <dbReference type="ChEBI" id="CHEBI:16842"/>
        <dbReference type="ChEBI" id="CHEBI:29969"/>
        <dbReference type="ChEBI" id="CHEBI:30031"/>
        <dbReference type="ChEBI" id="CHEBI:61976"/>
        <dbReference type="EC" id="1.14.11.27"/>
    </reaction>
</comment>
<evidence type="ECO:0000313" key="23">
    <source>
        <dbReference type="Proteomes" id="UP000242525"/>
    </source>
</evidence>
<keyword evidence="15" id="KW-0804">Transcription</keyword>
<comment type="cofactor">
    <cofactor evidence="1">
        <name>Fe(2+)</name>
        <dbReference type="ChEBI" id="CHEBI:29033"/>
    </cofactor>
</comment>
<evidence type="ECO:0000256" key="18">
    <source>
        <dbReference type="ARBA" id="ARBA00047915"/>
    </source>
</evidence>
<sequence>MSASITKDVCPLCVSESDSTRLSHISSSEWIECSACAQWYHLLCLTLTPKLAKTINTYHCPSCVDTHGTSTYIRASGRKRSHIDYAAFNRGEVNITQDRHPYASRFDALLDDATNSIKSGTPTRKKQKIDAVRLTWPSLNTDPSTKFPDIDGAKLTKQWAQKTGILEPVRIPRAHFASLGMELPADLTVRGVADLLGANTPVQVVDVLTQNLATPAWTMGAWANYFEKPADERDRILNVISLEISGTPLGDRIRRPKFVCDMDWVDMVWPKDLLAKNDFPKARLYCLMSVKDAFTDFHIDFGGTSVFYHLIYGAKIFVFIRPTLTNLKKYEQWCLSSDQSKTFFADSVRECHIVHLTAGDSLIIPSGWIHAVYTPEDSLIIGGNFLTPVNIPTQIQLAKLEIRTKVPQKFRYPFFDRVVWYAALYYSDLISAKATNNADFKNEDVADETKHVLPSLELSGLTNLRDYLLDLVVAAATTSNKSYIKHLNSSLPKDIKRASNGPQKFLQKFAKQIAQLQSAADNRDDDDIQLPSWVEDFSIALKQK</sequence>
<dbReference type="SMART" id="SM00249">
    <property type="entry name" value="PHD"/>
    <property type="match status" value="1"/>
</dbReference>
<dbReference type="GO" id="GO:0005634">
    <property type="term" value="C:nucleus"/>
    <property type="evidence" value="ECO:0007669"/>
    <property type="project" value="UniProtKB-SubCell"/>
</dbReference>
<evidence type="ECO:0000256" key="11">
    <source>
        <dbReference type="ARBA" id="ARBA00022964"/>
    </source>
</evidence>
<keyword evidence="8 19" id="KW-0863">Zinc-finger</keyword>
<evidence type="ECO:0000256" key="4">
    <source>
        <dbReference type="ARBA" id="ARBA00008037"/>
    </source>
</evidence>
<evidence type="ECO:0000256" key="6">
    <source>
        <dbReference type="ARBA" id="ARBA00015153"/>
    </source>
</evidence>